<dbReference type="EMBL" id="OW152817">
    <property type="protein sequence ID" value="CAH2068730.1"/>
    <property type="molecule type" value="Genomic_DNA"/>
</dbReference>
<protein>
    <submittedName>
        <fullName evidence="1">Uncharacterized protein</fullName>
    </submittedName>
</protein>
<reference evidence="1" key="1">
    <citation type="submission" date="2022-03" db="EMBL/GenBank/DDBJ databases">
        <authorList>
            <person name="Martin H S."/>
        </authorList>
    </citation>
    <scope>NUCLEOTIDE SEQUENCE</scope>
</reference>
<evidence type="ECO:0000313" key="1">
    <source>
        <dbReference type="EMBL" id="CAH2068730.1"/>
    </source>
</evidence>
<evidence type="ECO:0000313" key="2">
    <source>
        <dbReference type="Proteomes" id="UP000837857"/>
    </source>
</evidence>
<proteinExistence type="predicted"/>
<name>A0ABN8IYQ3_9NEOP</name>
<accession>A0ABN8IYQ3</accession>
<organism evidence="1 2">
    <name type="scientific">Iphiclides podalirius</name>
    <name type="common">scarce swallowtail</name>
    <dbReference type="NCBI Taxonomy" id="110791"/>
    <lineage>
        <taxon>Eukaryota</taxon>
        <taxon>Metazoa</taxon>
        <taxon>Ecdysozoa</taxon>
        <taxon>Arthropoda</taxon>
        <taxon>Hexapoda</taxon>
        <taxon>Insecta</taxon>
        <taxon>Pterygota</taxon>
        <taxon>Neoptera</taxon>
        <taxon>Endopterygota</taxon>
        <taxon>Lepidoptera</taxon>
        <taxon>Glossata</taxon>
        <taxon>Ditrysia</taxon>
        <taxon>Papilionoidea</taxon>
        <taxon>Papilionidae</taxon>
        <taxon>Papilioninae</taxon>
        <taxon>Iphiclides</taxon>
    </lineage>
</organism>
<gene>
    <name evidence="1" type="ORF">IPOD504_LOCUS14520</name>
</gene>
<keyword evidence="2" id="KW-1185">Reference proteome</keyword>
<feature type="non-terminal residue" evidence="1">
    <location>
        <position position="153"/>
    </location>
</feature>
<dbReference type="Proteomes" id="UP000837857">
    <property type="component" value="Chromosome 5"/>
</dbReference>
<sequence length="153" mass="16315">MWVTNFGGKVAGGSGGELQGLACPPPMHPLSNAARIRGSGKAAPIDLRPNCTHPNRVADRERLRSSWTTTFIVPAPAEGPPPCTKSRKSESIHDAITRHVHSPAKTMRAVISRPLLLDTLYCGPASGTGSLTMATPFSNVPKFALLSPRQRAR</sequence>